<feature type="non-terminal residue" evidence="1">
    <location>
        <position position="268"/>
    </location>
</feature>
<dbReference type="Proteomes" id="UP000789702">
    <property type="component" value="Unassembled WGS sequence"/>
</dbReference>
<feature type="non-terminal residue" evidence="1">
    <location>
        <position position="1"/>
    </location>
</feature>
<evidence type="ECO:0000313" key="2">
    <source>
        <dbReference type="Proteomes" id="UP000789702"/>
    </source>
</evidence>
<organism evidence="1 2">
    <name type="scientific">Dentiscutata heterogama</name>
    <dbReference type="NCBI Taxonomy" id="1316150"/>
    <lineage>
        <taxon>Eukaryota</taxon>
        <taxon>Fungi</taxon>
        <taxon>Fungi incertae sedis</taxon>
        <taxon>Mucoromycota</taxon>
        <taxon>Glomeromycotina</taxon>
        <taxon>Glomeromycetes</taxon>
        <taxon>Diversisporales</taxon>
        <taxon>Gigasporaceae</taxon>
        <taxon>Dentiscutata</taxon>
    </lineage>
</organism>
<accession>A0ACA9PDN5</accession>
<dbReference type="EMBL" id="CAJVPU010027543">
    <property type="protein sequence ID" value="CAG8704090.1"/>
    <property type="molecule type" value="Genomic_DNA"/>
</dbReference>
<name>A0ACA9PDN5_9GLOM</name>
<evidence type="ECO:0000313" key="1">
    <source>
        <dbReference type="EMBL" id="CAG8704090.1"/>
    </source>
</evidence>
<keyword evidence="2" id="KW-1185">Reference proteome</keyword>
<gene>
    <name evidence="1" type="ORF">DHETER_LOCUS11905</name>
</gene>
<sequence>QRENDNNNFENNKETNKQLPDLQAISTDDQFLINNINQSDNECINDNQQDKNNGKMDKSIPNDQQSINIISGMLKQMTLANNSTQADDIGSIQDNDNEEDLDVSDDISPGCLECEDCYRNKRKCAHIVVVLCLILRPQEFSPEIGTVSVKVGIEIEYVKIAKKSTSHNDSSIDDFIENIPVVVIEKDEPFNNRQQINETEDMPVTQSDTNKVRIHNQVLTDLKINFKIVIKVIILQRSHSHNSIVQFLKVQPLFTQYNTLDEDIQSLQ</sequence>
<protein>
    <submittedName>
        <fullName evidence="1">1414_t:CDS:1</fullName>
    </submittedName>
</protein>
<reference evidence="1" key="1">
    <citation type="submission" date="2021-06" db="EMBL/GenBank/DDBJ databases">
        <authorList>
            <person name="Kallberg Y."/>
            <person name="Tangrot J."/>
            <person name="Rosling A."/>
        </authorList>
    </citation>
    <scope>NUCLEOTIDE SEQUENCE</scope>
    <source>
        <strain evidence="1">IL203A</strain>
    </source>
</reference>
<comment type="caution">
    <text evidence="1">The sequence shown here is derived from an EMBL/GenBank/DDBJ whole genome shotgun (WGS) entry which is preliminary data.</text>
</comment>
<proteinExistence type="predicted"/>